<proteinExistence type="predicted"/>
<feature type="transmembrane region" description="Helical" evidence="1">
    <location>
        <begin position="302"/>
        <end position="322"/>
    </location>
</feature>
<keyword evidence="3" id="KW-1185">Reference proteome</keyword>
<dbReference type="Proteomes" id="UP000184076">
    <property type="component" value="Unassembled WGS sequence"/>
</dbReference>
<accession>A0A1M5ACW8</accession>
<feature type="transmembrane region" description="Helical" evidence="1">
    <location>
        <begin position="276"/>
        <end position="296"/>
    </location>
</feature>
<feature type="transmembrane region" description="Helical" evidence="1">
    <location>
        <begin position="372"/>
        <end position="390"/>
    </location>
</feature>
<feature type="transmembrane region" description="Helical" evidence="1">
    <location>
        <begin position="210"/>
        <end position="233"/>
    </location>
</feature>
<protein>
    <submittedName>
        <fullName evidence="2">Uncharacterized protein</fullName>
    </submittedName>
</protein>
<dbReference type="EMBL" id="FQVB01000014">
    <property type="protein sequence ID" value="SHF28099.1"/>
    <property type="molecule type" value="Genomic_DNA"/>
</dbReference>
<name>A0A1M5ACW8_9BACT</name>
<feature type="transmembrane region" description="Helical" evidence="1">
    <location>
        <begin position="343"/>
        <end position="360"/>
    </location>
</feature>
<evidence type="ECO:0000256" key="1">
    <source>
        <dbReference type="SAM" id="Phobius"/>
    </source>
</evidence>
<feature type="transmembrane region" description="Helical" evidence="1">
    <location>
        <begin position="7"/>
        <end position="28"/>
    </location>
</feature>
<reference evidence="3" key="1">
    <citation type="submission" date="2016-11" db="EMBL/GenBank/DDBJ databases">
        <authorList>
            <person name="Varghese N."/>
            <person name="Submissions S."/>
        </authorList>
    </citation>
    <scope>NUCLEOTIDE SEQUENCE [LARGE SCALE GENOMIC DNA]</scope>
    <source>
        <strain evidence="3">DSM 9756</strain>
    </source>
</reference>
<sequence length="420" mass="46555">MFVVRHVVVAVAAVGLLMAWWFPAPVLIRLESVDWQERLEAQKRRGAVYPGASLERKPRSMAEFVAAETAGRVTDAKDPAWIGVFRDVEARGVDYREPGSAPLSSLPGRHGYVALQEGEGSRYLEYRRIGAEDFRFYSILAHLQYPLREYWPHFLAAAAVVLAALAVPLGSPGIVETSSAAQGFRWSAFLAAVFAGMTAWPFVYGTGGSGAAYASILVGGVFFFGALAGMGLFGRQIILLREMAAGRHLAHFTYEPEEWLRYVRWNFGQEIERKKALWFLIFAVSLVVGLGFMIALRDAASVGVFAVLMGLMAVLWLLAVGLPRLTRRRDLHRPGQVYVGRRGVYLNGTVHSWGMLGSRLESVRMENAPLPHILLVYSVLMMSGRILYLFRHRVSVRIPVPRGQDGTAVVRALRKEAHGT</sequence>
<organism evidence="2 3">
    <name type="scientific">Desulfacinum infernum DSM 9756</name>
    <dbReference type="NCBI Taxonomy" id="1121391"/>
    <lineage>
        <taxon>Bacteria</taxon>
        <taxon>Pseudomonadati</taxon>
        <taxon>Thermodesulfobacteriota</taxon>
        <taxon>Syntrophobacteria</taxon>
        <taxon>Syntrophobacterales</taxon>
        <taxon>Syntrophobacteraceae</taxon>
        <taxon>Desulfacinum</taxon>
    </lineage>
</organism>
<feature type="transmembrane region" description="Helical" evidence="1">
    <location>
        <begin position="150"/>
        <end position="171"/>
    </location>
</feature>
<keyword evidence="1" id="KW-0472">Membrane</keyword>
<gene>
    <name evidence="2" type="ORF">SAMN02745206_01670</name>
</gene>
<dbReference type="AlphaFoldDB" id="A0A1M5ACW8"/>
<keyword evidence="1" id="KW-1133">Transmembrane helix</keyword>
<evidence type="ECO:0000313" key="3">
    <source>
        <dbReference type="Proteomes" id="UP000184076"/>
    </source>
</evidence>
<feature type="transmembrane region" description="Helical" evidence="1">
    <location>
        <begin position="183"/>
        <end position="204"/>
    </location>
</feature>
<dbReference type="STRING" id="1121391.SAMN02745206_01670"/>
<keyword evidence="1" id="KW-0812">Transmembrane</keyword>
<evidence type="ECO:0000313" key="2">
    <source>
        <dbReference type="EMBL" id="SHF28099.1"/>
    </source>
</evidence>